<dbReference type="SUPFAM" id="SSF53474">
    <property type="entry name" value="alpha/beta-Hydrolases"/>
    <property type="match status" value="3"/>
</dbReference>
<comment type="catalytic activity">
    <reaction evidence="9">
        <text>1,2-didecanoylglycerol + H2O = decanoylglycerol + decanoate + H(+)</text>
        <dbReference type="Rhea" id="RHEA:48596"/>
        <dbReference type="ChEBI" id="CHEBI:11152"/>
        <dbReference type="ChEBI" id="CHEBI:15377"/>
        <dbReference type="ChEBI" id="CHEBI:15378"/>
        <dbReference type="ChEBI" id="CHEBI:27689"/>
        <dbReference type="ChEBI" id="CHEBI:90605"/>
    </reaction>
</comment>
<dbReference type="STRING" id="7102.A0A2A4K9W3"/>
<evidence type="ECO:0000256" key="9">
    <source>
        <dbReference type="ARBA" id="ARBA00048504"/>
    </source>
</evidence>
<dbReference type="GO" id="GO:0005739">
    <property type="term" value="C:mitochondrion"/>
    <property type="evidence" value="ECO:0007669"/>
    <property type="project" value="TreeGrafter"/>
</dbReference>
<evidence type="ECO:0000256" key="7">
    <source>
        <dbReference type="ARBA" id="ARBA00044064"/>
    </source>
</evidence>
<accession>A0A2A4K9W3</accession>
<feature type="domain" description="AB hydrolase-1" evidence="12">
    <location>
        <begin position="433"/>
        <end position="672"/>
    </location>
</feature>
<comment type="catalytic activity">
    <reaction evidence="8">
        <text>1-octadecanoyl-2-(4Z,7Z,10Z,13Z,16Z,19Z-docosahexaenoyl)-sn-glycerol + H2O = 2-(4Z,7Z,10Z,13Z,16Z,19Z-docosahexaenoyl)-glycerol + octadecanoate + H(+)</text>
        <dbReference type="Rhea" id="RHEA:77107"/>
        <dbReference type="ChEBI" id="CHEBI:15377"/>
        <dbReference type="ChEBI" id="CHEBI:15378"/>
        <dbReference type="ChEBI" id="CHEBI:25629"/>
        <dbReference type="ChEBI" id="CHEBI:77129"/>
        <dbReference type="ChEBI" id="CHEBI:186738"/>
    </reaction>
</comment>
<evidence type="ECO:0000256" key="5">
    <source>
        <dbReference type="ARBA" id="ARBA00043667"/>
    </source>
</evidence>
<protein>
    <recommendedName>
        <fullName evidence="7">sn-1-specific diacylglycerol lipase ABHD11</fullName>
        <ecNumber evidence="3">3.1.1.116</ecNumber>
    </recommendedName>
    <alternativeName>
        <fullName evidence="4">Alpha/beta hydrolase domain-containing protein 11</fullName>
    </alternativeName>
</protein>
<sequence length="694" mass="76598">MLSYKILGEGVTESDEPPIFIFHGLLSNKKQWEGIGKIILNLTKRSVVAVDLRNHGDSPHVGSHRYEDHAADILNLFEKLGVEQASLVGHSMGGKAALGLALTAPLKITGVLVVDISPASITQYYKDEYPKILNAMKAVDFKLSRKVNQAKREAKNQLKDLKSDDYLLNTILSNIKIRPDATIGWAVNIDVLLKHINDIVSFPRTLRRKRYFGPTLFIGGQMSDYIPPDDLPGIRDMFPKAVISYIPKTGHNVHIDDPRSFLEIAIAFIRTHHYKRPHLDVSNFYQQRIEEQITVSTNMTVIAVDARNHGDSPDDNSHGYPDLAADISHLLAKYSVEKGILLGHGMGGRAAMALALTEDLTLTCPTSINSVLKSRNTKKYGMDILIKISKVRLLQHTGIKSLRLGGNQIRTKSTPVELSCRVHGPSPVPGSVPIVVLHDCLGCKKNWESVCQKITVSTNMTVIAVDARNHGDSPDDNSHGYPDLAADISHLLAKYSVEKGILLGHGMGGRAAMALALTEPAKVASLIVVDMSPVSTSTVLSDFYPKAIDILSSTDFEGADLNKAKLAAQNIIVENELHQSEPELQYMLTNVGKLKNKTYGWKYNLDALRKNVHNIVTFPKMDEKKYMGPTLFLGGKLSFAIPAEDFPGILKLFPNAHVLYVEGAGHNVHIDQPQTFYETVMQFLYYNALMHTAA</sequence>
<dbReference type="EMBL" id="NWSH01000035">
    <property type="protein sequence ID" value="PCG80452.1"/>
    <property type="molecule type" value="Genomic_DNA"/>
</dbReference>
<dbReference type="PRINTS" id="PR00111">
    <property type="entry name" value="ABHYDROLASE"/>
</dbReference>
<dbReference type="AlphaFoldDB" id="A0A2A4K9W3"/>
<evidence type="ECO:0000256" key="2">
    <source>
        <dbReference type="ARBA" id="ARBA00022801"/>
    </source>
</evidence>
<evidence type="ECO:0000256" key="10">
    <source>
        <dbReference type="ARBA" id="ARBA00048513"/>
    </source>
</evidence>
<feature type="domain" description="AB hydrolase-1" evidence="12">
    <location>
        <begin position="17"/>
        <end position="258"/>
    </location>
</feature>
<dbReference type="GO" id="GO:0052689">
    <property type="term" value="F:carboxylic ester hydrolase activity"/>
    <property type="evidence" value="ECO:0007669"/>
    <property type="project" value="TreeGrafter"/>
</dbReference>
<dbReference type="PANTHER" id="PTHR46118:SF4">
    <property type="entry name" value="PROTEIN ABHD11"/>
    <property type="match status" value="1"/>
</dbReference>
<organism evidence="13">
    <name type="scientific">Heliothis virescens</name>
    <name type="common">Tobacco budworm moth</name>
    <dbReference type="NCBI Taxonomy" id="7102"/>
    <lineage>
        <taxon>Eukaryota</taxon>
        <taxon>Metazoa</taxon>
        <taxon>Ecdysozoa</taxon>
        <taxon>Arthropoda</taxon>
        <taxon>Hexapoda</taxon>
        <taxon>Insecta</taxon>
        <taxon>Pterygota</taxon>
        <taxon>Neoptera</taxon>
        <taxon>Endopterygota</taxon>
        <taxon>Lepidoptera</taxon>
        <taxon>Glossata</taxon>
        <taxon>Ditrysia</taxon>
        <taxon>Noctuoidea</taxon>
        <taxon>Noctuidae</taxon>
        <taxon>Heliothinae</taxon>
        <taxon>Heliothis</taxon>
    </lineage>
</organism>
<evidence type="ECO:0000313" key="13">
    <source>
        <dbReference type="EMBL" id="PCG80452.1"/>
    </source>
</evidence>
<reference evidence="13" key="1">
    <citation type="submission" date="2017-09" db="EMBL/GenBank/DDBJ databases">
        <title>Contemporary evolution of a Lepidopteran species, Heliothis virescens, in response to modern agricultural practices.</title>
        <authorList>
            <person name="Fritz M.L."/>
            <person name="Deyonke A.M."/>
            <person name="Papanicolaou A."/>
            <person name="Micinski S."/>
            <person name="Westbrook J."/>
            <person name="Gould F."/>
        </authorList>
    </citation>
    <scope>NUCLEOTIDE SEQUENCE [LARGE SCALE GENOMIC DNA]</scope>
    <source>
        <strain evidence="13">HvINT-</strain>
        <tissue evidence="13">Whole body</tissue>
    </source>
</reference>
<gene>
    <name evidence="13" type="ORF">B5V51_7768</name>
</gene>
<keyword evidence="2" id="KW-0378">Hydrolase</keyword>
<comment type="similarity">
    <text evidence="1">Belongs to the AB hydrolase superfamily.</text>
</comment>
<comment type="catalytic activity">
    <reaction evidence="5">
        <text>a 1,2-diacyl-sn-glycerol + H2O = a 2-acylglycerol + a fatty acid + H(+)</text>
        <dbReference type="Rhea" id="RHEA:33275"/>
        <dbReference type="ChEBI" id="CHEBI:15377"/>
        <dbReference type="ChEBI" id="CHEBI:15378"/>
        <dbReference type="ChEBI" id="CHEBI:17389"/>
        <dbReference type="ChEBI" id="CHEBI:17815"/>
        <dbReference type="ChEBI" id="CHEBI:28868"/>
        <dbReference type="EC" id="3.1.1.116"/>
    </reaction>
</comment>
<evidence type="ECO:0000256" key="1">
    <source>
        <dbReference type="ARBA" id="ARBA00008645"/>
    </source>
</evidence>
<evidence type="ECO:0000256" key="6">
    <source>
        <dbReference type="ARBA" id="ARBA00043742"/>
    </source>
</evidence>
<dbReference type="InterPro" id="IPR029058">
    <property type="entry name" value="AB_hydrolase_fold"/>
</dbReference>
<comment type="catalytic activity">
    <reaction evidence="10">
        <text>1-octadecanoyl-2-(9Z-octadecenoyl)-sn-glycerol + H2O = 2-(9Z-octadecenoyl)-glycerol + octadecanoate + H(+)</text>
        <dbReference type="Rhea" id="RHEA:77103"/>
        <dbReference type="ChEBI" id="CHEBI:15377"/>
        <dbReference type="ChEBI" id="CHEBI:15378"/>
        <dbReference type="ChEBI" id="CHEBI:25629"/>
        <dbReference type="ChEBI" id="CHEBI:73990"/>
        <dbReference type="ChEBI" id="CHEBI:75468"/>
    </reaction>
</comment>
<dbReference type="Pfam" id="PF00561">
    <property type="entry name" value="Abhydrolase_1"/>
    <property type="match status" value="3"/>
</dbReference>
<evidence type="ECO:0000256" key="3">
    <source>
        <dbReference type="ARBA" id="ARBA00026104"/>
    </source>
</evidence>
<feature type="domain" description="AB hydrolase-1" evidence="12">
    <location>
        <begin position="300"/>
        <end position="368"/>
    </location>
</feature>
<comment type="caution">
    <text evidence="13">The sequence shown here is derived from an EMBL/GenBank/DDBJ whole genome shotgun (WGS) entry which is preliminary data.</text>
</comment>
<comment type="catalytic activity">
    <reaction evidence="6">
        <text>a 1,3-diacyl-sn-glycerol + H2O = a 1-acyl-sn-glycerol + a fatty acid + H(+)</text>
        <dbReference type="Rhea" id="RHEA:38503"/>
        <dbReference type="ChEBI" id="CHEBI:15377"/>
        <dbReference type="ChEBI" id="CHEBI:15378"/>
        <dbReference type="ChEBI" id="CHEBI:28868"/>
        <dbReference type="ChEBI" id="CHEBI:64683"/>
        <dbReference type="ChEBI" id="CHEBI:77272"/>
    </reaction>
</comment>
<dbReference type="EC" id="3.1.1.116" evidence="3"/>
<evidence type="ECO:0000256" key="11">
    <source>
        <dbReference type="ARBA" id="ARBA00048919"/>
    </source>
</evidence>
<dbReference type="PANTHER" id="PTHR46118">
    <property type="entry name" value="PROTEIN ABHD11"/>
    <property type="match status" value="1"/>
</dbReference>
<dbReference type="Gene3D" id="3.40.50.1820">
    <property type="entry name" value="alpha/beta hydrolase"/>
    <property type="match status" value="3"/>
</dbReference>
<evidence type="ECO:0000256" key="4">
    <source>
        <dbReference type="ARBA" id="ARBA00042703"/>
    </source>
</evidence>
<proteinExistence type="inferred from homology"/>
<comment type="catalytic activity">
    <reaction evidence="11">
        <text>1-octadecanoyl-2-(5Z,8Z,11Z,14Z-eicosatetraenoyl)-sn-glycerol + H2O = 2-(5Z,8Z,11Z,14Z-eicosatetraenoyl)-glycerol + octadecanoate + H(+)</text>
        <dbReference type="Rhea" id="RHEA:38507"/>
        <dbReference type="ChEBI" id="CHEBI:15377"/>
        <dbReference type="ChEBI" id="CHEBI:15378"/>
        <dbReference type="ChEBI" id="CHEBI:25629"/>
        <dbReference type="ChEBI" id="CHEBI:52392"/>
        <dbReference type="ChEBI" id="CHEBI:75728"/>
    </reaction>
</comment>
<dbReference type="InterPro" id="IPR000073">
    <property type="entry name" value="AB_hydrolase_1"/>
</dbReference>
<evidence type="ECO:0000256" key="8">
    <source>
        <dbReference type="ARBA" id="ARBA00048283"/>
    </source>
</evidence>
<name>A0A2A4K9W3_HELVI</name>
<evidence type="ECO:0000259" key="12">
    <source>
        <dbReference type="Pfam" id="PF00561"/>
    </source>
</evidence>